<dbReference type="EMBL" id="KV429034">
    <property type="protein sequence ID" value="KZT74218.1"/>
    <property type="molecule type" value="Genomic_DNA"/>
</dbReference>
<dbReference type="Pfam" id="PF00891">
    <property type="entry name" value="Methyltransf_2"/>
    <property type="match status" value="1"/>
</dbReference>
<dbReference type="Proteomes" id="UP000076727">
    <property type="component" value="Unassembled WGS sequence"/>
</dbReference>
<evidence type="ECO:0000256" key="3">
    <source>
        <dbReference type="ARBA" id="ARBA00022691"/>
    </source>
</evidence>
<accession>A0A165U0K6</accession>
<sequence>MRLLCSASIYEEVEALRFKNNLSEVLARNPGAVAFQCLFGSKLFVEASEYLPAALLDPEVAGSLSATNTALQKSQGKQKTLWDIIEEGEQSDPTVAEIRKMFPLSMIGQGEMGSPALVADFPWGSLGEATIVDVGGGVGSMCLDLAKAFPDLRFVVEDLPVTIEQAKSVWDAEDPSITQAQRVQLLAHDFFTEQPAKGADVYFLRCILHDWPDDACVTILRKLRDAMGPESRVLIADMIVHPPLGSRHLRSAPAPLPANYGRANLFTGMRDMVMLAMFNGSERTPEQIDAIANRAGLKIEKIWECRGPYSITELRPTCIVSKL</sequence>
<keyword evidence="1 6" id="KW-0489">Methyltransferase</keyword>
<organism evidence="6 7">
    <name type="scientific">Daedalea quercina L-15889</name>
    <dbReference type="NCBI Taxonomy" id="1314783"/>
    <lineage>
        <taxon>Eukaryota</taxon>
        <taxon>Fungi</taxon>
        <taxon>Dikarya</taxon>
        <taxon>Basidiomycota</taxon>
        <taxon>Agaricomycotina</taxon>
        <taxon>Agaricomycetes</taxon>
        <taxon>Polyporales</taxon>
        <taxon>Fomitopsis</taxon>
    </lineage>
</organism>
<dbReference type="InterPro" id="IPR001077">
    <property type="entry name" value="COMT_C"/>
</dbReference>
<dbReference type="PANTHER" id="PTHR43712">
    <property type="entry name" value="PUTATIVE (AFU_ORTHOLOGUE AFUA_4G14580)-RELATED"/>
    <property type="match status" value="1"/>
</dbReference>
<dbReference type="PIRSF" id="PIRSF005739">
    <property type="entry name" value="O-mtase"/>
    <property type="match status" value="1"/>
</dbReference>
<dbReference type="AlphaFoldDB" id="A0A165U0K6"/>
<dbReference type="PANTHER" id="PTHR43712:SF2">
    <property type="entry name" value="O-METHYLTRANSFERASE CICE"/>
    <property type="match status" value="1"/>
</dbReference>
<evidence type="ECO:0000313" key="7">
    <source>
        <dbReference type="Proteomes" id="UP000076727"/>
    </source>
</evidence>
<evidence type="ECO:0000259" key="5">
    <source>
        <dbReference type="Pfam" id="PF00891"/>
    </source>
</evidence>
<proteinExistence type="predicted"/>
<reference evidence="6 7" key="1">
    <citation type="journal article" date="2016" name="Mol. Biol. Evol.">
        <title>Comparative Genomics of Early-Diverging Mushroom-Forming Fungi Provides Insights into the Origins of Lignocellulose Decay Capabilities.</title>
        <authorList>
            <person name="Nagy L.G."/>
            <person name="Riley R."/>
            <person name="Tritt A."/>
            <person name="Adam C."/>
            <person name="Daum C."/>
            <person name="Floudas D."/>
            <person name="Sun H."/>
            <person name="Yadav J.S."/>
            <person name="Pangilinan J."/>
            <person name="Larsson K.H."/>
            <person name="Matsuura K."/>
            <person name="Barry K."/>
            <person name="Labutti K."/>
            <person name="Kuo R."/>
            <person name="Ohm R.A."/>
            <person name="Bhattacharya S.S."/>
            <person name="Shirouzu T."/>
            <person name="Yoshinaga Y."/>
            <person name="Martin F.M."/>
            <person name="Grigoriev I.V."/>
            <person name="Hibbett D.S."/>
        </authorList>
    </citation>
    <scope>NUCLEOTIDE SEQUENCE [LARGE SCALE GENOMIC DNA]</scope>
    <source>
        <strain evidence="6 7">L-15889</strain>
    </source>
</reference>
<evidence type="ECO:0000256" key="1">
    <source>
        <dbReference type="ARBA" id="ARBA00022603"/>
    </source>
</evidence>
<dbReference type="OrthoDB" id="1606438at2759"/>
<dbReference type="PROSITE" id="PS51683">
    <property type="entry name" value="SAM_OMT_II"/>
    <property type="match status" value="1"/>
</dbReference>
<gene>
    <name evidence="6" type="ORF">DAEQUDRAFT_294960</name>
</gene>
<dbReference type="InterPro" id="IPR029063">
    <property type="entry name" value="SAM-dependent_MTases_sf"/>
</dbReference>
<dbReference type="GO" id="GO:0008171">
    <property type="term" value="F:O-methyltransferase activity"/>
    <property type="evidence" value="ECO:0007669"/>
    <property type="project" value="InterPro"/>
</dbReference>
<protein>
    <submittedName>
        <fullName evidence="6">S-adenosyl-L-methionine-dependent methyltransferase</fullName>
    </submittedName>
</protein>
<dbReference type="InterPro" id="IPR016461">
    <property type="entry name" value="COMT-like"/>
</dbReference>
<evidence type="ECO:0000313" key="6">
    <source>
        <dbReference type="EMBL" id="KZT74218.1"/>
    </source>
</evidence>
<name>A0A165U0K6_9APHY</name>
<keyword evidence="3" id="KW-0949">S-adenosyl-L-methionine</keyword>
<dbReference type="GO" id="GO:0032259">
    <property type="term" value="P:methylation"/>
    <property type="evidence" value="ECO:0007669"/>
    <property type="project" value="UniProtKB-KW"/>
</dbReference>
<dbReference type="Gene3D" id="3.40.50.150">
    <property type="entry name" value="Vaccinia Virus protein VP39"/>
    <property type="match status" value="1"/>
</dbReference>
<evidence type="ECO:0000256" key="4">
    <source>
        <dbReference type="PIRSR" id="PIRSR005739-1"/>
    </source>
</evidence>
<feature type="domain" description="O-methyltransferase C-terminal" evidence="5">
    <location>
        <begin position="130"/>
        <end position="297"/>
    </location>
</feature>
<evidence type="ECO:0000256" key="2">
    <source>
        <dbReference type="ARBA" id="ARBA00022679"/>
    </source>
</evidence>
<keyword evidence="7" id="KW-1185">Reference proteome</keyword>
<dbReference type="SUPFAM" id="SSF53335">
    <property type="entry name" value="S-adenosyl-L-methionine-dependent methyltransferases"/>
    <property type="match status" value="1"/>
</dbReference>
<feature type="active site" description="Proton acceptor" evidence="4">
    <location>
        <position position="209"/>
    </location>
</feature>
<keyword evidence="2 6" id="KW-0808">Transferase</keyword>